<reference evidence="2 3" key="1">
    <citation type="submission" date="2019-03" db="EMBL/GenBank/DDBJ databases">
        <title>Genomics of glacier-inhabiting Cryobacterium strains.</title>
        <authorList>
            <person name="Liu Q."/>
            <person name="Xin Y.-H."/>
        </authorList>
    </citation>
    <scope>NUCLEOTIDE SEQUENCE [LARGE SCALE GENOMIC DNA]</scope>
    <source>
        <strain evidence="2 3">RHLS22-1</strain>
    </source>
</reference>
<dbReference type="InterPro" id="IPR002514">
    <property type="entry name" value="Transposase_8"/>
</dbReference>
<gene>
    <name evidence="2" type="ORF">E3O42_00550</name>
</gene>
<dbReference type="GO" id="GO:0006313">
    <property type="term" value="P:DNA transposition"/>
    <property type="evidence" value="ECO:0007669"/>
    <property type="project" value="InterPro"/>
</dbReference>
<feature type="compositionally biased region" description="Low complexity" evidence="1">
    <location>
        <begin position="88"/>
        <end position="103"/>
    </location>
</feature>
<dbReference type="GO" id="GO:0004803">
    <property type="term" value="F:transposase activity"/>
    <property type="evidence" value="ECO:0007669"/>
    <property type="project" value="InterPro"/>
</dbReference>
<evidence type="ECO:0000313" key="3">
    <source>
        <dbReference type="Proteomes" id="UP000297907"/>
    </source>
</evidence>
<protein>
    <recommendedName>
        <fullName evidence="4">Transposase</fullName>
    </recommendedName>
</protein>
<keyword evidence="3" id="KW-1185">Reference proteome</keyword>
<organism evidence="2 3">
    <name type="scientific">Cryobacterium adonitolivorans</name>
    <dbReference type="NCBI Taxonomy" id="1259189"/>
    <lineage>
        <taxon>Bacteria</taxon>
        <taxon>Bacillati</taxon>
        <taxon>Actinomycetota</taxon>
        <taxon>Actinomycetes</taxon>
        <taxon>Micrococcales</taxon>
        <taxon>Microbacteriaceae</taxon>
        <taxon>Cryobacterium</taxon>
    </lineage>
</organism>
<dbReference type="GO" id="GO:0003677">
    <property type="term" value="F:DNA binding"/>
    <property type="evidence" value="ECO:0007669"/>
    <property type="project" value="InterPro"/>
</dbReference>
<dbReference type="InterPro" id="IPR009057">
    <property type="entry name" value="Homeodomain-like_sf"/>
</dbReference>
<evidence type="ECO:0000313" key="2">
    <source>
        <dbReference type="EMBL" id="TFC06914.1"/>
    </source>
</evidence>
<evidence type="ECO:0008006" key="4">
    <source>
        <dbReference type="Google" id="ProtNLM"/>
    </source>
</evidence>
<evidence type="ECO:0000256" key="1">
    <source>
        <dbReference type="SAM" id="MobiDB-lite"/>
    </source>
</evidence>
<dbReference type="Gene3D" id="1.10.10.60">
    <property type="entry name" value="Homeodomain-like"/>
    <property type="match status" value="1"/>
</dbReference>
<name>A0A4R8WG30_9MICO</name>
<dbReference type="SUPFAM" id="SSF46689">
    <property type="entry name" value="Homeodomain-like"/>
    <property type="match status" value="1"/>
</dbReference>
<comment type="caution">
    <text evidence="2">The sequence shown here is derived from an EMBL/GenBank/DDBJ whole genome shotgun (WGS) entry which is preliminary data.</text>
</comment>
<dbReference type="EMBL" id="SOFL01000002">
    <property type="protein sequence ID" value="TFC06914.1"/>
    <property type="molecule type" value="Genomic_DNA"/>
</dbReference>
<dbReference type="Proteomes" id="UP000297907">
    <property type="component" value="Unassembled WGS sequence"/>
</dbReference>
<sequence>MFTMARSRRDFTPEYKDEAVRLVLTTGRAVATVARELGINEATLGRWVTAFKARNKTGQTEVTESERRTFGRCAAPTAKTTLVSGSLASQRSAPARIRRAPSPEYRLPEGHHRHSEIFEWSSWSYEMLTILATSDAD</sequence>
<dbReference type="OrthoDB" id="52928at2"/>
<accession>A0A4R8WG30</accession>
<dbReference type="AlphaFoldDB" id="A0A4R8WG30"/>
<feature type="region of interest" description="Disordered" evidence="1">
    <location>
        <begin position="81"/>
        <end position="108"/>
    </location>
</feature>
<dbReference type="Pfam" id="PF01527">
    <property type="entry name" value="HTH_Tnp_1"/>
    <property type="match status" value="1"/>
</dbReference>
<proteinExistence type="predicted"/>